<dbReference type="Proteomes" id="UP001500622">
    <property type="component" value="Unassembled WGS sequence"/>
</dbReference>
<organism evidence="4 5">
    <name type="scientific">Georgenia halophila</name>
    <dbReference type="NCBI Taxonomy" id="620889"/>
    <lineage>
        <taxon>Bacteria</taxon>
        <taxon>Bacillati</taxon>
        <taxon>Actinomycetota</taxon>
        <taxon>Actinomycetes</taxon>
        <taxon>Micrococcales</taxon>
        <taxon>Bogoriellaceae</taxon>
        <taxon>Georgenia</taxon>
    </lineage>
</organism>
<evidence type="ECO:0000313" key="4">
    <source>
        <dbReference type="EMBL" id="GAA4425456.1"/>
    </source>
</evidence>
<name>A0ABP8LAI9_9MICO</name>
<dbReference type="Pfam" id="PF00534">
    <property type="entry name" value="Glycos_transf_1"/>
    <property type="match status" value="1"/>
</dbReference>
<evidence type="ECO:0000313" key="5">
    <source>
        <dbReference type="Proteomes" id="UP001500622"/>
    </source>
</evidence>
<dbReference type="SUPFAM" id="SSF53756">
    <property type="entry name" value="UDP-Glycosyltransferase/glycogen phosphorylase"/>
    <property type="match status" value="1"/>
</dbReference>
<evidence type="ECO:0000256" key="1">
    <source>
        <dbReference type="ARBA" id="ARBA00022676"/>
    </source>
</evidence>
<evidence type="ECO:0000259" key="3">
    <source>
        <dbReference type="Pfam" id="PF00534"/>
    </source>
</evidence>
<accession>A0ABP8LAI9</accession>
<dbReference type="InterPro" id="IPR001296">
    <property type="entry name" value="Glyco_trans_1"/>
</dbReference>
<dbReference type="PANTHER" id="PTHR12526:SF510">
    <property type="entry name" value="D-INOSITOL 3-PHOSPHATE GLYCOSYLTRANSFERASE"/>
    <property type="match status" value="1"/>
</dbReference>
<evidence type="ECO:0000256" key="2">
    <source>
        <dbReference type="ARBA" id="ARBA00022679"/>
    </source>
</evidence>
<comment type="caution">
    <text evidence="4">The sequence shown here is derived from an EMBL/GenBank/DDBJ whole genome shotgun (WGS) entry which is preliminary data.</text>
</comment>
<dbReference type="RefSeq" id="WP_345216416.1">
    <property type="nucleotide sequence ID" value="NZ_BAABGN010000010.1"/>
</dbReference>
<gene>
    <name evidence="4" type="ORF">GCM10023169_23090</name>
</gene>
<proteinExistence type="predicted"/>
<keyword evidence="5" id="KW-1185">Reference proteome</keyword>
<dbReference type="Gene3D" id="3.40.50.2000">
    <property type="entry name" value="Glycogen Phosphorylase B"/>
    <property type="match status" value="1"/>
</dbReference>
<dbReference type="CDD" id="cd03801">
    <property type="entry name" value="GT4_PimA-like"/>
    <property type="match status" value="1"/>
</dbReference>
<dbReference type="EMBL" id="BAABGN010000010">
    <property type="protein sequence ID" value="GAA4425456.1"/>
    <property type="molecule type" value="Genomic_DNA"/>
</dbReference>
<feature type="domain" description="Glycosyl transferase family 1" evidence="3">
    <location>
        <begin position="166"/>
        <end position="335"/>
    </location>
</feature>
<keyword evidence="2" id="KW-0808">Transferase</keyword>
<reference evidence="5" key="1">
    <citation type="journal article" date="2019" name="Int. J. Syst. Evol. Microbiol.">
        <title>The Global Catalogue of Microorganisms (GCM) 10K type strain sequencing project: providing services to taxonomists for standard genome sequencing and annotation.</title>
        <authorList>
            <consortium name="The Broad Institute Genomics Platform"/>
            <consortium name="The Broad Institute Genome Sequencing Center for Infectious Disease"/>
            <person name="Wu L."/>
            <person name="Ma J."/>
        </authorList>
    </citation>
    <scope>NUCLEOTIDE SEQUENCE [LARGE SCALE GENOMIC DNA]</scope>
    <source>
        <strain evidence="5">JCM 17810</strain>
    </source>
</reference>
<protein>
    <submittedName>
        <fullName evidence="4">Glycosyltransferase family 4 protein</fullName>
    </submittedName>
</protein>
<sequence>MAAPGLGFVTWDDERPSGGNTYDRELVAALRATGMDVAVQALPGTWPVPSPEDMPALTQALDAHQTSLVDGIVASAAPRQIADAVAAGRRVVALVHMAAADEIGLDPAERDRREETERHALQAASAVVATSRTAADDLAARHGLTDVQVARPGVRPAPAAAGSGHDDAPRLLAVGSLTPTKDQATFLHALGRLRDLTWTAHLVGSPDVDPDYAARLRALVDESGLDERAELTGALIGEALETEWAAADLLVLTSRSETFGLVVTEALSRGVPAVVTAGTGAVEALGRAGPDRRSGPAGANLPGCVVPARDVVALAAVLRRWLTDPTLRTALRREALDRRERLPGWDTTAAMITEVLGVG</sequence>
<keyword evidence="1" id="KW-0328">Glycosyltransferase</keyword>
<dbReference type="PANTHER" id="PTHR12526">
    <property type="entry name" value="GLYCOSYLTRANSFERASE"/>
    <property type="match status" value="1"/>
</dbReference>